<dbReference type="Pfam" id="PF00188">
    <property type="entry name" value="CAP"/>
    <property type="match status" value="2"/>
</dbReference>
<evidence type="ECO:0000313" key="2">
    <source>
        <dbReference type="EMBL" id="KHJ89749.1"/>
    </source>
</evidence>
<name>A0A0B1SXQ6_OESDE</name>
<reference evidence="2 3" key="1">
    <citation type="submission" date="2014-03" db="EMBL/GenBank/DDBJ databases">
        <title>Draft genome of the hookworm Oesophagostomum dentatum.</title>
        <authorList>
            <person name="Mitreva M."/>
        </authorList>
    </citation>
    <scope>NUCLEOTIDE SEQUENCE [LARGE SCALE GENOMIC DNA]</scope>
    <source>
        <strain evidence="2 3">OD-Hann</strain>
    </source>
</reference>
<proteinExistence type="predicted"/>
<evidence type="ECO:0000259" key="1">
    <source>
        <dbReference type="SMART" id="SM00198"/>
    </source>
</evidence>
<organism evidence="2 3">
    <name type="scientific">Oesophagostomum dentatum</name>
    <name type="common">Nodular worm</name>
    <dbReference type="NCBI Taxonomy" id="61180"/>
    <lineage>
        <taxon>Eukaryota</taxon>
        <taxon>Metazoa</taxon>
        <taxon>Ecdysozoa</taxon>
        <taxon>Nematoda</taxon>
        <taxon>Chromadorea</taxon>
        <taxon>Rhabditida</taxon>
        <taxon>Rhabditina</taxon>
        <taxon>Rhabditomorpha</taxon>
        <taxon>Strongyloidea</taxon>
        <taxon>Strongylidae</taxon>
        <taxon>Oesophagostomum</taxon>
    </lineage>
</organism>
<protein>
    <submittedName>
        <fullName evidence="2">SCP-like protein</fullName>
    </submittedName>
</protein>
<dbReference type="OrthoDB" id="10608662at2759"/>
<dbReference type="EMBL" id="KN553817">
    <property type="protein sequence ID" value="KHJ89749.1"/>
    <property type="molecule type" value="Genomic_DNA"/>
</dbReference>
<dbReference type="Proteomes" id="UP000053660">
    <property type="component" value="Unassembled WGS sequence"/>
</dbReference>
<dbReference type="CDD" id="cd05380">
    <property type="entry name" value="CAP_euk"/>
    <property type="match status" value="1"/>
</dbReference>
<gene>
    <name evidence="2" type="ORF">OESDEN_10419</name>
</gene>
<feature type="domain" description="SCP" evidence="1">
    <location>
        <begin position="19"/>
        <end position="179"/>
    </location>
</feature>
<dbReference type="Gene3D" id="3.40.33.10">
    <property type="entry name" value="CAP"/>
    <property type="match status" value="1"/>
</dbReference>
<keyword evidence="3" id="KW-1185">Reference proteome</keyword>
<dbReference type="AlphaFoldDB" id="A0A0B1SXQ6"/>
<sequence length="248" mass="27587">MWDCMYDSRTCTGGTMAQADVDKILKWINDRRNNLIQGTETNGPTGNALSPAKNMPQIQWNCDLEAKAKDAMGTTCTDVAPPKPADNAAFFAYGDPNYYTVDFFLNSWMSSIDLFVIDATSISATEVKYENNALREYANLVRSSTTAIGCSELKCDAISDYNLYCLTDQPYGDPNYYTVDFFLNSWMSSIDLFAIDATSISATEVKYENNALREYANLVRSSTTAIGCSELKCDATSEYNLYCLTDQP</sequence>
<dbReference type="SUPFAM" id="SSF55797">
    <property type="entry name" value="PR-1-like"/>
    <property type="match status" value="1"/>
</dbReference>
<dbReference type="InterPro" id="IPR014044">
    <property type="entry name" value="CAP_dom"/>
</dbReference>
<dbReference type="SMART" id="SM00198">
    <property type="entry name" value="SCP"/>
    <property type="match status" value="1"/>
</dbReference>
<evidence type="ECO:0000313" key="3">
    <source>
        <dbReference type="Proteomes" id="UP000053660"/>
    </source>
</evidence>
<dbReference type="InterPro" id="IPR035940">
    <property type="entry name" value="CAP_sf"/>
</dbReference>
<accession>A0A0B1SXQ6</accession>